<keyword evidence="2" id="KW-1185">Reference proteome</keyword>
<dbReference type="RefSeq" id="WP_183316537.1">
    <property type="nucleotide sequence ID" value="NZ_JACIEN010000002.1"/>
</dbReference>
<name>A0A840C268_9HYPH</name>
<evidence type="ECO:0000313" key="2">
    <source>
        <dbReference type="Proteomes" id="UP000577362"/>
    </source>
</evidence>
<sequence length="122" mass="13440">MTAAPKMTTQRMWTEQDRVYAAYLAGTGATPAEIAALVGGTSAAYVGQVLRSFGLLNLRRPGRPNEDILTLRWKRSDRQRLNDIADRLDRDPEELLALIGRRVLDGGVDAVNALVDRFDTVG</sequence>
<dbReference type="AlphaFoldDB" id="A0A840C268"/>
<organism evidence="1 2">
    <name type="scientific">Chelatococcus caeni</name>
    <dbReference type="NCBI Taxonomy" id="1348468"/>
    <lineage>
        <taxon>Bacteria</taxon>
        <taxon>Pseudomonadati</taxon>
        <taxon>Pseudomonadota</taxon>
        <taxon>Alphaproteobacteria</taxon>
        <taxon>Hyphomicrobiales</taxon>
        <taxon>Chelatococcaceae</taxon>
        <taxon>Chelatococcus</taxon>
    </lineage>
</organism>
<accession>A0A840C268</accession>
<protein>
    <submittedName>
        <fullName evidence="1">Uncharacterized protein</fullName>
    </submittedName>
</protein>
<gene>
    <name evidence="1" type="ORF">GGR16_002075</name>
</gene>
<dbReference type="Proteomes" id="UP000577362">
    <property type="component" value="Unassembled WGS sequence"/>
</dbReference>
<evidence type="ECO:0000313" key="1">
    <source>
        <dbReference type="EMBL" id="MBB4017046.1"/>
    </source>
</evidence>
<proteinExistence type="predicted"/>
<reference evidence="1 2" key="1">
    <citation type="submission" date="2020-08" db="EMBL/GenBank/DDBJ databases">
        <title>Genomic Encyclopedia of Type Strains, Phase IV (KMG-IV): sequencing the most valuable type-strain genomes for metagenomic binning, comparative biology and taxonomic classification.</title>
        <authorList>
            <person name="Goeker M."/>
        </authorList>
    </citation>
    <scope>NUCLEOTIDE SEQUENCE [LARGE SCALE GENOMIC DNA]</scope>
    <source>
        <strain evidence="1 2">DSM 103737</strain>
    </source>
</reference>
<dbReference type="EMBL" id="JACIEN010000002">
    <property type="protein sequence ID" value="MBB4017046.1"/>
    <property type="molecule type" value="Genomic_DNA"/>
</dbReference>
<comment type="caution">
    <text evidence="1">The sequence shown here is derived from an EMBL/GenBank/DDBJ whole genome shotgun (WGS) entry which is preliminary data.</text>
</comment>